<dbReference type="EMBL" id="JAGFWR010000001">
    <property type="protein sequence ID" value="MBO4159304.1"/>
    <property type="molecule type" value="Genomic_DNA"/>
</dbReference>
<name>A0ABS3V124_9ACTN</name>
<proteinExistence type="predicted"/>
<dbReference type="Proteomes" id="UP000671399">
    <property type="component" value="Unassembled WGS sequence"/>
</dbReference>
<evidence type="ECO:0000313" key="2">
    <source>
        <dbReference type="EMBL" id="MBO4159304.1"/>
    </source>
</evidence>
<evidence type="ECO:0000313" key="3">
    <source>
        <dbReference type="Proteomes" id="UP000671399"/>
    </source>
</evidence>
<sequence>MFGKKTTVPNTITDRQVDDLNRRAQRTNPQMFTPEAIKKRLATQEQQREADQS</sequence>
<evidence type="ECO:0000256" key="1">
    <source>
        <dbReference type="SAM" id="MobiDB-lite"/>
    </source>
</evidence>
<comment type="caution">
    <text evidence="2">The sequence shown here is derived from an EMBL/GenBank/DDBJ whole genome shotgun (WGS) entry which is preliminary data.</text>
</comment>
<protein>
    <submittedName>
        <fullName evidence="2">Uncharacterized protein</fullName>
    </submittedName>
</protein>
<gene>
    <name evidence="2" type="ORF">JQN83_00520</name>
</gene>
<reference evidence="2 3" key="1">
    <citation type="submission" date="2021-03" db="EMBL/GenBank/DDBJ databases">
        <authorList>
            <person name="Lee D.-H."/>
        </authorList>
    </citation>
    <scope>NUCLEOTIDE SEQUENCE [LARGE SCALE GENOMIC DNA]</scope>
    <source>
        <strain evidence="2 3">MMS20-R2-23</strain>
    </source>
</reference>
<feature type="region of interest" description="Disordered" evidence="1">
    <location>
        <begin position="1"/>
        <end position="36"/>
    </location>
</feature>
<keyword evidence="3" id="KW-1185">Reference proteome</keyword>
<dbReference type="RefSeq" id="WP_208565030.1">
    <property type="nucleotide sequence ID" value="NZ_JAGFWR010000001.1"/>
</dbReference>
<accession>A0ABS3V124</accession>
<organism evidence="2 3">
    <name type="scientific">Micromonospora antibiotica</name>
    <dbReference type="NCBI Taxonomy" id="2807623"/>
    <lineage>
        <taxon>Bacteria</taxon>
        <taxon>Bacillati</taxon>
        <taxon>Actinomycetota</taxon>
        <taxon>Actinomycetes</taxon>
        <taxon>Micromonosporales</taxon>
        <taxon>Micromonosporaceae</taxon>
        <taxon>Micromonospora</taxon>
    </lineage>
</organism>